<accession>A0A842HM10</accession>
<dbReference type="PANTHER" id="PTHR30093">
    <property type="entry name" value="GENERAL SECRETION PATHWAY PROTEIN G"/>
    <property type="match status" value="1"/>
</dbReference>
<dbReference type="Gene3D" id="3.30.700.10">
    <property type="entry name" value="Glycoprotein, Type 4 Pilin"/>
    <property type="match status" value="1"/>
</dbReference>
<keyword evidence="2" id="KW-1185">Reference proteome</keyword>
<dbReference type="PANTHER" id="PTHR30093:SF2">
    <property type="entry name" value="TYPE II SECRETION SYSTEM PROTEIN H"/>
    <property type="match status" value="1"/>
</dbReference>
<dbReference type="SUPFAM" id="SSF54523">
    <property type="entry name" value="Pili subunits"/>
    <property type="match status" value="1"/>
</dbReference>
<comment type="caution">
    <text evidence="1">The sequence shown here is derived from an EMBL/GenBank/DDBJ whole genome shotgun (WGS) entry which is preliminary data.</text>
</comment>
<organism evidence="1 2">
    <name type="scientific">Ruficoccus amylovorans</name>
    <dbReference type="NCBI Taxonomy" id="1804625"/>
    <lineage>
        <taxon>Bacteria</taxon>
        <taxon>Pseudomonadati</taxon>
        <taxon>Verrucomicrobiota</taxon>
        <taxon>Opitutia</taxon>
        <taxon>Puniceicoccales</taxon>
        <taxon>Cerasicoccaceae</taxon>
        <taxon>Ruficoccus</taxon>
    </lineage>
</organism>
<reference evidence="1 2" key="1">
    <citation type="submission" date="2020-07" db="EMBL/GenBank/DDBJ databases">
        <authorList>
            <person name="Feng X."/>
        </authorList>
    </citation>
    <scope>NUCLEOTIDE SEQUENCE [LARGE SCALE GENOMIC DNA]</scope>
    <source>
        <strain evidence="1 2">JCM31066</strain>
    </source>
</reference>
<dbReference type="Proteomes" id="UP000546464">
    <property type="component" value="Unassembled WGS sequence"/>
</dbReference>
<dbReference type="EMBL" id="JACHVB010000063">
    <property type="protein sequence ID" value="MBC2596141.1"/>
    <property type="molecule type" value="Genomic_DNA"/>
</dbReference>
<dbReference type="InterPro" id="IPR045584">
    <property type="entry name" value="Pilin-like"/>
</dbReference>
<dbReference type="AlphaFoldDB" id="A0A842HM10"/>
<proteinExistence type="predicted"/>
<protein>
    <submittedName>
        <fullName evidence="1">DUF1559 domain-containing protein</fullName>
    </submittedName>
</protein>
<gene>
    <name evidence="1" type="ORF">H5P28_17880</name>
</gene>
<evidence type="ECO:0000313" key="1">
    <source>
        <dbReference type="EMBL" id="MBC2596141.1"/>
    </source>
</evidence>
<name>A0A842HM10_9BACT</name>
<evidence type="ECO:0000313" key="2">
    <source>
        <dbReference type="Proteomes" id="UP000546464"/>
    </source>
</evidence>
<sequence length="199" mass="21445">MLTVIAIIGVIASILIPTISKIRATSQRTHCASNLRQIGIGINLYANEHEGVLPGGLNEGQNGLYKGESSGSLAAFIAPYVDGTLYKSGVSLKNELFVCPSWEALRVSGVCYAMNMRVPIDGGDTWIEPFGRATGSKKPIRLYQISDPLPNVPAIYEVDRKNIKANGGPIGQSATWDPVHGNVRNVLYFDGSVRTENVD</sequence>